<name>A0A915IPJ4_ROMCU</name>
<organism evidence="1 2">
    <name type="scientific">Romanomermis culicivorax</name>
    <name type="common">Nematode worm</name>
    <dbReference type="NCBI Taxonomy" id="13658"/>
    <lineage>
        <taxon>Eukaryota</taxon>
        <taxon>Metazoa</taxon>
        <taxon>Ecdysozoa</taxon>
        <taxon>Nematoda</taxon>
        <taxon>Enoplea</taxon>
        <taxon>Dorylaimia</taxon>
        <taxon>Mermithida</taxon>
        <taxon>Mermithoidea</taxon>
        <taxon>Mermithidae</taxon>
        <taxon>Romanomermis</taxon>
    </lineage>
</organism>
<protein>
    <submittedName>
        <fullName evidence="2">Uncharacterized protein</fullName>
    </submittedName>
</protein>
<evidence type="ECO:0000313" key="1">
    <source>
        <dbReference type="Proteomes" id="UP000887565"/>
    </source>
</evidence>
<dbReference type="AlphaFoldDB" id="A0A915IPJ4"/>
<sequence>MSPKNFIVDLNWEKEHFQKIYETILGQDNIIVGFHHKGDITLVLTKFGYLDQEKELVRKGCDNIDNILSCCIYDLKKVLGEIKDKPKT</sequence>
<evidence type="ECO:0000313" key="2">
    <source>
        <dbReference type="WBParaSite" id="nRc.2.0.1.t15907-RA"/>
    </source>
</evidence>
<dbReference type="Proteomes" id="UP000887565">
    <property type="component" value="Unplaced"/>
</dbReference>
<accession>A0A915IPJ4</accession>
<proteinExistence type="predicted"/>
<reference evidence="2" key="1">
    <citation type="submission" date="2022-11" db="UniProtKB">
        <authorList>
            <consortium name="WormBaseParasite"/>
        </authorList>
    </citation>
    <scope>IDENTIFICATION</scope>
</reference>
<dbReference type="WBParaSite" id="nRc.2.0.1.t15907-RA">
    <property type="protein sequence ID" value="nRc.2.0.1.t15907-RA"/>
    <property type="gene ID" value="nRc.2.0.1.g15907"/>
</dbReference>
<keyword evidence="1" id="KW-1185">Reference proteome</keyword>